<gene>
    <name evidence="2" type="ORF">GCM10010912_16680</name>
</gene>
<evidence type="ECO:0000259" key="1">
    <source>
        <dbReference type="Pfam" id="PF21847"/>
    </source>
</evidence>
<dbReference type="InterPro" id="IPR054201">
    <property type="entry name" value="DUF6906"/>
</dbReference>
<dbReference type="RefSeq" id="WP_373293824.1">
    <property type="nucleotide sequence ID" value="NZ_BMKR01000006.1"/>
</dbReference>
<reference evidence="2" key="2">
    <citation type="submission" date="2020-09" db="EMBL/GenBank/DDBJ databases">
        <authorList>
            <person name="Sun Q."/>
            <person name="Zhou Y."/>
        </authorList>
    </citation>
    <scope>NUCLEOTIDE SEQUENCE</scope>
    <source>
        <strain evidence="2">CGMCC 1.16134</strain>
    </source>
</reference>
<dbReference type="Pfam" id="PF21847">
    <property type="entry name" value="DUF6906"/>
    <property type="match status" value="1"/>
</dbReference>
<comment type="caution">
    <text evidence="2">The sequence shown here is derived from an EMBL/GenBank/DDBJ whole genome shotgun (WGS) entry which is preliminary data.</text>
</comment>
<reference evidence="2" key="1">
    <citation type="journal article" date="2014" name="Int. J. Syst. Evol. Microbiol.">
        <title>Complete genome sequence of Corynebacterium casei LMG S-19264T (=DSM 44701T), isolated from a smear-ripened cheese.</title>
        <authorList>
            <consortium name="US DOE Joint Genome Institute (JGI-PGF)"/>
            <person name="Walter F."/>
            <person name="Albersmeier A."/>
            <person name="Kalinowski J."/>
            <person name="Ruckert C."/>
        </authorList>
    </citation>
    <scope>NUCLEOTIDE SEQUENCE</scope>
    <source>
        <strain evidence="2">CGMCC 1.16134</strain>
    </source>
</reference>
<evidence type="ECO:0000313" key="2">
    <source>
        <dbReference type="EMBL" id="GGF72232.1"/>
    </source>
</evidence>
<evidence type="ECO:0000313" key="3">
    <source>
        <dbReference type="Proteomes" id="UP000637643"/>
    </source>
</evidence>
<dbReference type="Proteomes" id="UP000637643">
    <property type="component" value="Unassembled WGS sequence"/>
</dbReference>
<proteinExistence type="predicted"/>
<dbReference type="EMBL" id="BMKR01000006">
    <property type="protein sequence ID" value="GGF72232.1"/>
    <property type="molecule type" value="Genomic_DNA"/>
</dbReference>
<feature type="domain" description="DUF6906" evidence="1">
    <location>
        <begin position="13"/>
        <end position="59"/>
    </location>
</feature>
<name>A0A917C4T4_9BACL</name>
<sequence>MITTNNNETKKLRGVRPTLRQKQIISSYELAPENWLVVSATSKKLELLHKKKGNIRLVNCR</sequence>
<dbReference type="AlphaFoldDB" id="A0A917C4T4"/>
<accession>A0A917C4T4</accession>
<organism evidence="2 3">
    <name type="scientific">Paenibacillus albidus</name>
    <dbReference type="NCBI Taxonomy" id="2041023"/>
    <lineage>
        <taxon>Bacteria</taxon>
        <taxon>Bacillati</taxon>
        <taxon>Bacillota</taxon>
        <taxon>Bacilli</taxon>
        <taxon>Bacillales</taxon>
        <taxon>Paenibacillaceae</taxon>
        <taxon>Paenibacillus</taxon>
    </lineage>
</organism>
<protein>
    <recommendedName>
        <fullName evidence="1">DUF6906 domain-containing protein</fullName>
    </recommendedName>
</protein>
<keyword evidence="3" id="KW-1185">Reference proteome</keyword>